<dbReference type="PANTHER" id="PTHR31096">
    <property type="entry name" value="ACT DOMAIN-CONTAINING PROTEIN ACR4-RELATED"/>
    <property type="match status" value="1"/>
</dbReference>
<dbReference type="EMBL" id="CM017879">
    <property type="protein sequence ID" value="KAG1359595.1"/>
    <property type="molecule type" value="Genomic_DNA"/>
</dbReference>
<comment type="function">
    <text evidence="2">Binds amino acids.</text>
</comment>
<dbReference type="InterPro" id="IPR045865">
    <property type="entry name" value="ACT-like_dom_sf"/>
</dbReference>
<evidence type="ECO:0000313" key="5">
    <source>
        <dbReference type="EMBL" id="KAG1359595.1"/>
    </source>
</evidence>
<organism evidence="5 6">
    <name type="scientific">Cocos nucifera</name>
    <name type="common">Coconut palm</name>
    <dbReference type="NCBI Taxonomy" id="13894"/>
    <lineage>
        <taxon>Eukaryota</taxon>
        <taxon>Viridiplantae</taxon>
        <taxon>Streptophyta</taxon>
        <taxon>Embryophyta</taxon>
        <taxon>Tracheophyta</taxon>
        <taxon>Spermatophyta</taxon>
        <taxon>Magnoliopsida</taxon>
        <taxon>Liliopsida</taxon>
        <taxon>Arecaceae</taxon>
        <taxon>Arecoideae</taxon>
        <taxon>Cocoseae</taxon>
        <taxon>Attaleinae</taxon>
        <taxon>Cocos</taxon>
    </lineage>
</organism>
<gene>
    <name evidence="5" type="ORF">COCNU_08G010410</name>
</gene>
<feature type="domain" description="ACT" evidence="3">
    <location>
        <begin position="11"/>
        <end position="88"/>
    </location>
</feature>
<dbReference type="Pfam" id="PF24926">
    <property type="entry name" value="ACT_ACR9_C"/>
    <property type="match status" value="1"/>
</dbReference>
<evidence type="ECO:0000256" key="2">
    <source>
        <dbReference type="RuleBase" id="RU369043"/>
    </source>
</evidence>
<proteinExistence type="predicted"/>
<sequence length="453" mass="50872">MGLPSDDVVDIRQPERPGEPSVITISCPDKTGLGCDLCRVILLFGLNVVRGDMSTDGKWCFVLFWVVARGNKATRWGLLKKRLLGACPVALSLLGMDSYYYGQVETEQQSQVFLLKFSCYDRLGLLHGDSPFEILSSQNFSLICYKDFSLLRAVKFLEDGFRSSYVTQVLSELELTIRRVKVSTTPDGRVIDLFFITDTRELLHTKSRKDETCARLKAVLGDFMTSCDIEVASSEIAACLLASSSLPHSVMEEMFSLEVPDEPSTGSLPALNNPSVTMDNSLSPAHTLIQLYCHDHKGLLYDIMRALKDYNIQISYGRFYASHNENCEIDLFVMQVDGKKIVDPSKQKALCDRLRMELSHPLRVMVMNRGPDTELLVANPVELCGKGRPLVFHDITLALKMLGTRIFLAEIGRHVAGEREWEVYRIHLGDDLELAASRNKIVEGVTKMLMGWE</sequence>
<dbReference type="AlphaFoldDB" id="A0A8K0N6P2"/>
<reference evidence="5" key="2">
    <citation type="submission" date="2019-07" db="EMBL/GenBank/DDBJ databases">
        <authorList>
            <person name="Yang Y."/>
            <person name="Bocs S."/>
            <person name="Baudouin L."/>
        </authorList>
    </citation>
    <scope>NUCLEOTIDE SEQUENCE</scope>
    <source>
        <tissue evidence="5">Spear leaf of Hainan Tall coconut</tissue>
    </source>
</reference>
<dbReference type="InterPro" id="IPR056816">
    <property type="entry name" value="ACR2/9/10_N"/>
</dbReference>
<evidence type="ECO:0000256" key="1">
    <source>
        <dbReference type="ARBA" id="ARBA00022737"/>
    </source>
</evidence>
<evidence type="ECO:0000313" key="6">
    <source>
        <dbReference type="Proteomes" id="UP000797356"/>
    </source>
</evidence>
<keyword evidence="1 2" id="KW-0677">Repeat</keyword>
<accession>A0A8K0N6P2</accession>
<protein>
    <recommendedName>
        <fullName evidence="2">ACT domain-containing protein ACR</fullName>
    </recommendedName>
    <alternativeName>
        <fullName evidence="2">Protein ACT DOMAIN REPEATS</fullName>
    </alternativeName>
</protein>
<name>A0A8K0N6P2_COCNU</name>
<dbReference type="InterPro" id="IPR056805">
    <property type="entry name" value="ACT_ACR9/10_C"/>
</dbReference>
<dbReference type="SUPFAM" id="SSF55021">
    <property type="entry name" value="ACT-like"/>
    <property type="match status" value="2"/>
</dbReference>
<dbReference type="Pfam" id="PF24914">
    <property type="entry name" value="ACR10_N"/>
    <property type="match status" value="1"/>
</dbReference>
<feature type="domain" description="ACT" evidence="4">
    <location>
        <begin position="373"/>
        <end position="451"/>
    </location>
</feature>
<reference evidence="5" key="1">
    <citation type="journal article" date="2017" name="Gigascience">
        <title>The genome draft of coconut (Cocos nucifera).</title>
        <authorList>
            <person name="Xiao Y."/>
            <person name="Xu P."/>
            <person name="Fan H."/>
            <person name="Baudouin L."/>
            <person name="Xia W."/>
            <person name="Bocs S."/>
            <person name="Xu J."/>
            <person name="Li Q."/>
            <person name="Guo A."/>
            <person name="Zhou L."/>
            <person name="Li J."/>
            <person name="Wu Y."/>
            <person name="Ma Z."/>
            <person name="Armero A."/>
            <person name="Issali A.E."/>
            <person name="Liu N."/>
            <person name="Peng M."/>
            <person name="Yang Y."/>
        </authorList>
    </citation>
    <scope>NUCLEOTIDE SEQUENCE</scope>
    <source>
        <tissue evidence="5">Spear leaf of Hainan Tall coconut</tissue>
    </source>
</reference>
<dbReference type="Pfam" id="PF24931">
    <property type="entry name" value="ACT_ACR9_3rd"/>
    <property type="match status" value="1"/>
</dbReference>
<dbReference type="OrthoDB" id="2019824at2759"/>
<evidence type="ECO:0000259" key="4">
    <source>
        <dbReference type="Pfam" id="PF24926"/>
    </source>
</evidence>
<evidence type="ECO:0000259" key="3">
    <source>
        <dbReference type="Pfam" id="PF24914"/>
    </source>
</evidence>
<keyword evidence="6" id="KW-1185">Reference proteome</keyword>
<dbReference type="Proteomes" id="UP000797356">
    <property type="component" value="Chromosome 8"/>
</dbReference>
<dbReference type="PANTHER" id="PTHR31096:SF23">
    <property type="entry name" value="ACT DOMAIN-CONTAINING PROTEIN ACR10"/>
    <property type="match status" value="1"/>
</dbReference>
<comment type="caution">
    <text evidence="5">The sequence shown here is derived from an EMBL/GenBank/DDBJ whole genome shotgun (WGS) entry which is preliminary data.</text>
</comment>
<dbReference type="GO" id="GO:0016597">
    <property type="term" value="F:amino acid binding"/>
    <property type="evidence" value="ECO:0007669"/>
    <property type="project" value="UniProtKB-UniRule"/>
</dbReference>
<dbReference type="InterPro" id="IPR040217">
    <property type="entry name" value="ACR1-12"/>
</dbReference>